<dbReference type="PANTHER" id="PTHR43133:SF58">
    <property type="entry name" value="ECF RNA POLYMERASE SIGMA FACTOR SIGD"/>
    <property type="match status" value="1"/>
</dbReference>
<comment type="caution">
    <text evidence="8">The sequence shown here is derived from an EMBL/GenBank/DDBJ whole genome shotgun (WGS) entry which is preliminary data.</text>
</comment>
<evidence type="ECO:0000256" key="4">
    <source>
        <dbReference type="ARBA" id="ARBA00023125"/>
    </source>
</evidence>
<dbReference type="EMBL" id="JMIW01000009">
    <property type="protein sequence ID" value="KEO88543.1"/>
    <property type="molecule type" value="Genomic_DNA"/>
</dbReference>
<dbReference type="InterPro" id="IPR014284">
    <property type="entry name" value="RNA_pol_sigma-70_dom"/>
</dbReference>
<dbReference type="eggNOG" id="COG1595">
    <property type="taxonomic scope" value="Bacteria"/>
</dbReference>
<dbReference type="Gene3D" id="1.10.10.10">
    <property type="entry name" value="Winged helix-like DNA-binding domain superfamily/Winged helix DNA-binding domain"/>
    <property type="match status" value="1"/>
</dbReference>
<dbReference type="GO" id="GO:0003677">
    <property type="term" value="F:DNA binding"/>
    <property type="evidence" value="ECO:0007669"/>
    <property type="project" value="UniProtKB-KW"/>
</dbReference>
<dbReference type="CDD" id="cd06171">
    <property type="entry name" value="Sigma70_r4"/>
    <property type="match status" value="1"/>
</dbReference>
<dbReference type="SUPFAM" id="SSF88659">
    <property type="entry name" value="Sigma3 and sigma4 domains of RNA polymerase sigma factors"/>
    <property type="match status" value="1"/>
</dbReference>
<evidence type="ECO:0000256" key="3">
    <source>
        <dbReference type="ARBA" id="ARBA00023082"/>
    </source>
</evidence>
<dbReference type="InterPro" id="IPR039425">
    <property type="entry name" value="RNA_pol_sigma-70-like"/>
</dbReference>
<sequence length="176" mass="20030">MVADEPTLARLMTAAQGGDKAATSVLLSEAGLWLERYFRRRIPPHSIDDLVQDVLIAFYTKRATWDPSRPFLPWLAAIARYRWVDHLRKVYKHESQELMDDDASQDSDEEIVMARVSLDRLFGQLPERQAEVIEMVKISGLSIREAAEKTGQSESLVKVNIHRGLKKLATLVEKAE</sequence>
<dbReference type="InterPro" id="IPR013325">
    <property type="entry name" value="RNA_pol_sigma_r2"/>
</dbReference>
<evidence type="ECO:0000259" key="7">
    <source>
        <dbReference type="Pfam" id="PF08281"/>
    </source>
</evidence>
<dbReference type="InterPro" id="IPR013324">
    <property type="entry name" value="RNA_pol_sigma_r3/r4-like"/>
</dbReference>
<proteinExistence type="inferred from homology"/>
<evidence type="ECO:0000256" key="5">
    <source>
        <dbReference type="ARBA" id="ARBA00023163"/>
    </source>
</evidence>
<dbReference type="PANTHER" id="PTHR43133">
    <property type="entry name" value="RNA POLYMERASE ECF-TYPE SIGMA FACTO"/>
    <property type="match status" value="1"/>
</dbReference>
<evidence type="ECO:0000256" key="2">
    <source>
        <dbReference type="ARBA" id="ARBA00023015"/>
    </source>
</evidence>
<dbReference type="OrthoDB" id="7041663at2"/>
<dbReference type="SUPFAM" id="SSF88946">
    <property type="entry name" value="Sigma2 domain of RNA polymerase sigma factors"/>
    <property type="match status" value="1"/>
</dbReference>
<dbReference type="InterPro" id="IPR013249">
    <property type="entry name" value="RNA_pol_sigma70_r4_t2"/>
</dbReference>
<reference evidence="8 9" key="1">
    <citation type="submission" date="2014-04" db="EMBL/GenBank/DDBJ databases">
        <title>A comprehensive comparison of genomes of Erythrobacter spp. strains.</title>
        <authorList>
            <person name="Zheng Q."/>
        </authorList>
    </citation>
    <scope>NUCLEOTIDE SEQUENCE [LARGE SCALE GENOMIC DNA]</scope>
    <source>
        <strain evidence="8 9">DSM 6997</strain>
    </source>
</reference>
<dbReference type="GO" id="GO:0006352">
    <property type="term" value="P:DNA-templated transcription initiation"/>
    <property type="evidence" value="ECO:0007669"/>
    <property type="project" value="InterPro"/>
</dbReference>
<keyword evidence="9" id="KW-1185">Reference proteome</keyword>
<name>A0A074M9P6_ERYLO</name>
<gene>
    <name evidence="8" type="ORF">EH31_16420</name>
</gene>
<dbReference type="NCBIfam" id="TIGR02937">
    <property type="entry name" value="sigma70-ECF"/>
    <property type="match status" value="1"/>
</dbReference>
<protein>
    <submittedName>
        <fullName evidence="8">ECF subfamily RNA polymerase sigma-24 factor</fullName>
    </submittedName>
</protein>
<dbReference type="Pfam" id="PF08281">
    <property type="entry name" value="Sigma70_r4_2"/>
    <property type="match status" value="1"/>
</dbReference>
<evidence type="ECO:0000313" key="9">
    <source>
        <dbReference type="Proteomes" id="UP000027647"/>
    </source>
</evidence>
<evidence type="ECO:0000259" key="6">
    <source>
        <dbReference type="Pfam" id="PF04542"/>
    </source>
</evidence>
<dbReference type="Proteomes" id="UP000027647">
    <property type="component" value="Unassembled WGS sequence"/>
</dbReference>
<dbReference type="Pfam" id="PF04542">
    <property type="entry name" value="Sigma70_r2"/>
    <property type="match status" value="1"/>
</dbReference>
<comment type="similarity">
    <text evidence="1">Belongs to the sigma-70 factor family. ECF subfamily.</text>
</comment>
<dbReference type="STRING" id="1044.EH31_16420"/>
<keyword evidence="2" id="KW-0805">Transcription regulation</keyword>
<accession>A0A074M9P6</accession>
<dbReference type="RefSeq" id="WP_034962073.1">
    <property type="nucleotide sequence ID" value="NZ_JMIW01000009.1"/>
</dbReference>
<keyword evidence="4" id="KW-0238">DNA-binding</keyword>
<dbReference type="GO" id="GO:0016987">
    <property type="term" value="F:sigma factor activity"/>
    <property type="evidence" value="ECO:0007669"/>
    <property type="project" value="UniProtKB-KW"/>
</dbReference>
<organism evidence="8 9">
    <name type="scientific">Erythrobacter longus</name>
    <dbReference type="NCBI Taxonomy" id="1044"/>
    <lineage>
        <taxon>Bacteria</taxon>
        <taxon>Pseudomonadati</taxon>
        <taxon>Pseudomonadota</taxon>
        <taxon>Alphaproteobacteria</taxon>
        <taxon>Sphingomonadales</taxon>
        <taxon>Erythrobacteraceae</taxon>
        <taxon>Erythrobacter/Porphyrobacter group</taxon>
        <taxon>Erythrobacter</taxon>
    </lineage>
</organism>
<keyword evidence="5" id="KW-0804">Transcription</keyword>
<dbReference type="InterPro" id="IPR036388">
    <property type="entry name" value="WH-like_DNA-bd_sf"/>
</dbReference>
<evidence type="ECO:0000313" key="8">
    <source>
        <dbReference type="EMBL" id="KEO88543.1"/>
    </source>
</evidence>
<feature type="domain" description="RNA polymerase sigma-70 region 2" evidence="6">
    <location>
        <begin position="38"/>
        <end position="89"/>
    </location>
</feature>
<dbReference type="InterPro" id="IPR007627">
    <property type="entry name" value="RNA_pol_sigma70_r2"/>
</dbReference>
<keyword evidence="3" id="KW-0731">Sigma factor</keyword>
<dbReference type="Gene3D" id="1.10.1740.10">
    <property type="match status" value="1"/>
</dbReference>
<dbReference type="AlphaFoldDB" id="A0A074M9P6"/>
<evidence type="ECO:0000256" key="1">
    <source>
        <dbReference type="ARBA" id="ARBA00010641"/>
    </source>
</evidence>
<feature type="domain" description="RNA polymerase sigma factor 70 region 4 type 2" evidence="7">
    <location>
        <begin position="116"/>
        <end position="168"/>
    </location>
</feature>